<dbReference type="GO" id="GO:0071555">
    <property type="term" value="P:cell wall organization"/>
    <property type="evidence" value="ECO:0007669"/>
    <property type="project" value="UniProtKB-KW"/>
</dbReference>
<keyword evidence="3 12" id="KW-0132">Cell division</keyword>
<dbReference type="KEGG" id="ppet:C9I82_105"/>
<dbReference type="GO" id="GO:0008963">
    <property type="term" value="F:phospho-N-acetylmuramoyl-pentapeptide-transferase activity"/>
    <property type="evidence" value="ECO:0007669"/>
    <property type="project" value="UniProtKB-UniRule"/>
</dbReference>
<evidence type="ECO:0000256" key="10">
    <source>
        <dbReference type="ARBA" id="ARBA00023306"/>
    </source>
</evidence>
<dbReference type="AlphaFoldDB" id="A0A346DZC6"/>
<feature type="transmembrane region" description="Helical" evidence="12">
    <location>
        <begin position="134"/>
        <end position="151"/>
    </location>
</feature>
<evidence type="ECO:0000256" key="6">
    <source>
        <dbReference type="ARBA" id="ARBA00022960"/>
    </source>
</evidence>
<evidence type="ECO:0000256" key="11">
    <source>
        <dbReference type="ARBA" id="ARBA00023316"/>
    </source>
</evidence>
<dbReference type="InterPro" id="IPR018480">
    <property type="entry name" value="PNAcMuramoyl-5peptid_Trfase_CS"/>
</dbReference>
<keyword evidence="11 12" id="KW-0961">Cell wall biogenesis/degradation</keyword>
<dbReference type="GO" id="GO:0051992">
    <property type="term" value="F:UDP-N-acetylmuramoyl-L-alanyl-D-glutamyl-meso-2,6-diaminopimelyl-D-alanyl-D-alanine:undecaprenyl-phosphate transferase activity"/>
    <property type="evidence" value="ECO:0007669"/>
    <property type="project" value="RHEA"/>
</dbReference>
<comment type="cofactor">
    <cofactor evidence="12 14">
        <name>Mg(2+)</name>
        <dbReference type="ChEBI" id="CHEBI:18420"/>
    </cofactor>
</comment>
<keyword evidence="10 12" id="KW-0131">Cell cycle</keyword>
<keyword evidence="9 12" id="KW-0472">Membrane</keyword>
<evidence type="ECO:0000256" key="1">
    <source>
        <dbReference type="ARBA" id="ARBA00004141"/>
    </source>
</evidence>
<keyword evidence="12" id="KW-1003">Cell membrane</keyword>
<feature type="transmembrane region" description="Helical" evidence="12">
    <location>
        <begin position="230"/>
        <end position="256"/>
    </location>
</feature>
<feature type="transmembrane region" description="Helical" evidence="12">
    <location>
        <begin position="26"/>
        <end position="48"/>
    </location>
</feature>
<organism evidence="15 16">
    <name type="scientific">Candidatus Purcelliella pentastirinorum</name>
    <dbReference type="NCBI Taxonomy" id="472834"/>
    <lineage>
        <taxon>Bacteria</taxon>
        <taxon>Pseudomonadati</taxon>
        <taxon>Pseudomonadota</taxon>
        <taxon>Gammaproteobacteria</taxon>
        <taxon>Enterobacterales</taxon>
        <taxon>Enterobacteriaceae</taxon>
        <taxon>Candidatus Purcelliella</taxon>
    </lineage>
</organism>
<evidence type="ECO:0000256" key="13">
    <source>
        <dbReference type="NCBIfam" id="TIGR00445"/>
    </source>
</evidence>
<feature type="transmembrane region" description="Helical" evidence="12">
    <location>
        <begin position="97"/>
        <end position="114"/>
    </location>
</feature>
<proteinExistence type="inferred from homology"/>
<dbReference type="PROSITE" id="PS01347">
    <property type="entry name" value="MRAY_1"/>
    <property type="match status" value="1"/>
</dbReference>
<dbReference type="PANTHER" id="PTHR22926">
    <property type="entry name" value="PHOSPHO-N-ACETYLMURAMOYL-PENTAPEPTIDE-TRANSFERASE"/>
    <property type="match status" value="1"/>
</dbReference>
<evidence type="ECO:0000256" key="2">
    <source>
        <dbReference type="ARBA" id="ARBA00005583"/>
    </source>
</evidence>
<dbReference type="EC" id="2.7.8.13" evidence="12 13"/>
<feature type="binding site" evidence="14">
    <location>
        <position position="267"/>
    </location>
    <ligand>
        <name>Mg(2+)</name>
        <dbReference type="ChEBI" id="CHEBI:18420"/>
    </ligand>
</feature>
<sequence>MFFYLSNLFHNINFYLIAFFSYKTRIFASFFTSFLISLFLVFFLINLLNKFNIYQIIRINGPKSHYLKDKTPTMGGIAIIISIFLSVLFWSYSYNHYIKYIFIILFSYGLIGLIDDCFKLINRNPNGISIKCKYFFQSIIAFTLSCLIYYHCKNIIFSKFIFNYFKYSDMRLDIFYIIFFYFVIIGTSNAVNLTDGLDGLVIIPIILVFFGFLLISYFCSDIYISSYFNITYLCNASELVIFCSSVIGSCLGFLCFNFYPAKIFMGDVGSLALGGSLSVISILLHQEFLLFIMGGLFVLETLSVILQVFMFKFFGRKIFLMAPIHHHFELKGWFEPNIVICFWIVSFIFLLFGLFIFGIY</sequence>
<evidence type="ECO:0000256" key="3">
    <source>
        <dbReference type="ARBA" id="ARBA00022618"/>
    </source>
</evidence>
<evidence type="ECO:0000256" key="4">
    <source>
        <dbReference type="ARBA" id="ARBA00022679"/>
    </source>
</evidence>
<evidence type="ECO:0000256" key="14">
    <source>
        <dbReference type="PIRSR" id="PIRSR600715-1"/>
    </source>
</evidence>
<evidence type="ECO:0000256" key="12">
    <source>
        <dbReference type="HAMAP-Rule" id="MF_00038"/>
    </source>
</evidence>
<dbReference type="GO" id="GO:0009252">
    <property type="term" value="P:peptidoglycan biosynthetic process"/>
    <property type="evidence" value="ECO:0007669"/>
    <property type="project" value="UniProtKB-UniRule"/>
</dbReference>
<evidence type="ECO:0000313" key="15">
    <source>
        <dbReference type="EMBL" id="AXN02081.1"/>
    </source>
</evidence>
<feature type="transmembrane region" description="Helical" evidence="12">
    <location>
        <begin position="290"/>
        <end position="315"/>
    </location>
</feature>
<evidence type="ECO:0000313" key="16">
    <source>
        <dbReference type="Proteomes" id="UP000256856"/>
    </source>
</evidence>
<dbReference type="Pfam" id="PF00953">
    <property type="entry name" value="Glycos_transf_4"/>
    <property type="match status" value="1"/>
</dbReference>
<dbReference type="Pfam" id="PF10555">
    <property type="entry name" value="MraY_sig1"/>
    <property type="match status" value="1"/>
</dbReference>
<dbReference type="GO" id="GO:0046872">
    <property type="term" value="F:metal ion binding"/>
    <property type="evidence" value="ECO:0007669"/>
    <property type="project" value="UniProtKB-KW"/>
</dbReference>
<feature type="transmembrane region" description="Helical" evidence="12">
    <location>
        <begin position="200"/>
        <end position="218"/>
    </location>
</feature>
<reference evidence="15 16" key="1">
    <citation type="submission" date="2018-03" db="EMBL/GenBank/DDBJ databases">
        <title>A parallel universe: an anciently diverged bacterial symbiosis in a Hawaiian planthopper (Hemiptera: Cixiidae) reveals rearranged nutritional responsibilities.</title>
        <authorList>
            <person name="Bennett G."/>
            <person name="Mao M."/>
        </authorList>
    </citation>
    <scope>NUCLEOTIDE SEQUENCE [LARGE SCALE GENOMIC DNA]</scope>
    <source>
        <strain evidence="15 16">OLIH</strain>
    </source>
</reference>
<feature type="transmembrane region" description="Helical" evidence="12">
    <location>
        <begin position="73"/>
        <end position="91"/>
    </location>
</feature>
<evidence type="ECO:0000256" key="5">
    <source>
        <dbReference type="ARBA" id="ARBA00022692"/>
    </source>
</evidence>
<feature type="transmembrane region" description="Helical" evidence="12">
    <location>
        <begin position="174"/>
        <end position="193"/>
    </location>
</feature>
<comment type="similarity">
    <text evidence="2 12">Belongs to the glycosyltransferase 4 family. MraY subfamily.</text>
</comment>
<keyword evidence="16" id="KW-1185">Reference proteome</keyword>
<dbReference type="GO" id="GO:0008360">
    <property type="term" value="P:regulation of cell shape"/>
    <property type="evidence" value="ECO:0007669"/>
    <property type="project" value="UniProtKB-KW"/>
</dbReference>
<dbReference type="EMBL" id="CP028374">
    <property type="protein sequence ID" value="AXN02081.1"/>
    <property type="molecule type" value="Genomic_DNA"/>
</dbReference>
<dbReference type="InterPro" id="IPR000715">
    <property type="entry name" value="Glycosyl_transferase_4"/>
</dbReference>
<feature type="binding site" evidence="14">
    <location>
        <position position="192"/>
    </location>
    <ligand>
        <name>Mg(2+)</name>
        <dbReference type="ChEBI" id="CHEBI:18420"/>
    </ligand>
</feature>
<keyword evidence="4 12" id="KW-0808">Transferase</keyword>
<evidence type="ECO:0000256" key="9">
    <source>
        <dbReference type="ARBA" id="ARBA00023136"/>
    </source>
</evidence>
<comment type="subcellular location">
    <subcellularLocation>
        <location evidence="12">Cell membrane</location>
        <topology evidence="12">Multi-pass membrane protein</topology>
    </subcellularLocation>
    <subcellularLocation>
        <location evidence="1">Membrane</location>
        <topology evidence="1">Multi-pass membrane protein</topology>
    </subcellularLocation>
</comment>
<dbReference type="CDD" id="cd06852">
    <property type="entry name" value="GT_MraY"/>
    <property type="match status" value="1"/>
</dbReference>
<keyword evidence="12 14" id="KW-0460">Magnesium</keyword>
<feature type="transmembrane region" description="Helical" evidence="12">
    <location>
        <begin position="263"/>
        <end position="284"/>
    </location>
</feature>
<dbReference type="Proteomes" id="UP000256856">
    <property type="component" value="Chromosome"/>
</dbReference>
<protein>
    <recommendedName>
        <fullName evidence="12 13">Phospho-N-acetylmuramoyl-pentapeptide-transferase</fullName>
        <ecNumber evidence="12 13">2.7.8.13</ecNumber>
    </recommendedName>
    <alternativeName>
        <fullName evidence="12">UDP-MurNAc-pentapeptide phosphotransferase</fullName>
    </alternativeName>
</protein>
<accession>A0A346DZC6</accession>
<keyword evidence="12 14" id="KW-0479">Metal-binding</keyword>
<comment type="function">
    <text evidence="12">Catalyzes the initial step of the lipid cycle reactions in the biosynthesis of the cell wall peptidoglycan: transfers peptidoglycan precursor phospho-MurNAc-pentapeptide from UDP-MurNAc-pentapeptide onto the lipid carrier undecaprenyl phosphate, yielding undecaprenyl-pyrophosphoryl-MurNAc-pentapeptide, known as lipid I.</text>
</comment>
<comment type="pathway">
    <text evidence="12">Cell wall biogenesis; peptidoglycan biosynthesis.</text>
</comment>
<gene>
    <name evidence="12" type="primary">mraY</name>
    <name evidence="15" type="ORF">C9I82_105</name>
</gene>
<evidence type="ECO:0000256" key="7">
    <source>
        <dbReference type="ARBA" id="ARBA00022984"/>
    </source>
</evidence>
<dbReference type="UniPathway" id="UPA00219"/>
<comment type="catalytic activity">
    <reaction evidence="12">
        <text>UDP-N-acetyl-alpha-D-muramoyl-L-alanyl-gamma-D-glutamyl-meso-2,6-diaminopimeloyl-D-alanyl-D-alanine + di-trans,octa-cis-undecaprenyl phosphate = di-trans,octa-cis-undecaprenyl diphospho-N-acetyl-alpha-D-muramoyl-L-alanyl-D-glutamyl-meso-2,6-diaminopimeloyl-D-alanyl-D-alanine + UMP</text>
        <dbReference type="Rhea" id="RHEA:28386"/>
        <dbReference type="ChEBI" id="CHEBI:57865"/>
        <dbReference type="ChEBI" id="CHEBI:60392"/>
        <dbReference type="ChEBI" id="CHEBI:61386"/>
        <dbReference type="ChEBI" id="CHEBI:61387"/>
        <dbReference type="EC" id="2.7.8.13"/>
    </reaction>
</comment>
<name>A0A346DZC6_9ENTR</name>
<keyword evidence="8 12" id="KW-1133">Transmembrane helix</keyword>
<dbReference type="PROSITE" id="PS01348">
    <property type="entry name" value="MRAY_2"/>
    <property type="match status" value="1"/>
</dbReference>
<evidence type="ECO:0000256" key="8">
    <source>
        <dbReference type="ARBA" id="ARBA00022989"/>
    </source>
</evidence>
<dbReference type="GO" id="GO:0051301">
    <property type="term" value="P:cell division"/>
    <property type="evidence" value="ECO:0007669"/>
    <property type="project" value="UniProtKB-KW"/>
</dbReference>
<dbReference type="HAMAP" id="MF_00038">
    <property type="entry name" value="MraY"/>
    <property type="match status" value="1"/>
</dbReference>
<keyword evidence="7 12" id="KW-0573">Peptidoglycan synthesis</keyword>
<dbReference type="PANTHER" id="PTHR22926:SF5">
    <property type="entry name" value="PHOSPHO-N-ACETYLMURAMOYL-PENTAPEPTIDE-TRANSFERASE HOMOLOG"/>
    <property type="match status" value="1"/>
</dbReference>
<dbReference type="RefSeq" id="WP_115955919.1">
    <property type="nucleotide sequence ID" value="NZ_CP028374.1"/>
</dbReference>
<dbReference type="InterPro" id="IPR003524">
    <property type="entry name" value="PNAcMuramoyl-5peptid_Trfase"/>
</dbReference>
<keyword evidence="5 12" id="KW-0812">Transmembrane</keyword>
<dbReference type="GO" id="GO:0005886">
    <property type="term" value="C:plasma membrane"/>
    <property type="evidence" value="ECO:0007669"/>
    <property type="project" value="UniProtKB-SubCell"/>
</dbReference>
<dbReference type="OrthoDB" id="9805475at2"/>
<dbReference type="NCBIfam" id="TIGR00445">
    <property type="entry name" value="mraY"/>
    <property type="match status" value="1"/>
</dbReference>
<keyword evidence="6 12" id="KW-0133">Cell shape</keyword>
<feature type="transmembrane region" description="Helical" evidence="12">
    <location>
        <begin position="336"/>
        <end position="359"/>
    </location>
</feature>